<gene>
    <name evidence="2" type="ORF">SK128_005673</name>
</gene>
<dbReference type="AlphaFoldDB" id="A0AAN9A3B6"/>
<proteinExistence type="predicted"/>
<accession>A0AAN9A3B6</accession>
<dbReference type="EMBL" id="JAXCGZ010015195">
    <property type="protein sequence ID" value="KAK7070900.1"/>
    <property type="molecule type" value="Genomic_DNA"/>
</dbReference>
<feature type="region of interest" description="Disordered" evidence="1">
    <location>
        <begin position="25"/>
        <end position="73"/>
    </location>
</feature>
<comment type="caution">
    <text evidence="2">The sequence shown here is derived from an EMBL/GenBank/DDBJ whole genome shotgun (WGS) entry which is preliminary data.</text>
</comment>
<organism evidence="2 3">
    <name type="scientific">Halocaridina rubra</name>
    <name type="common">Hawaiian red shrimp</name>
    <dbReference type="NCBI Taxonomy" id="373956"/>
    <lineage>
        <taxon>Eukaryota</taxon>
        <taxon>Metazoa</taxon>
        <taxon>Ecdysozoa</taxon>
        <taxon>Arthropoda</taxon>
        <taxon>Crustacea</taxon>
        <taxon>Multicrustacea</taxon>
        <taxon>Malacostraca</taxon>
        <taxon>Eumalacostraca</taxon>
        <taxon>Eucarida</taxon>
        <taxon>Decapoda</taxon>
        <taxon>Pleocyemata</taxon>
        <taxon>Caridea</taxon>
        <taxon>Atyoidea</taxon>
        <taxon>Atyidae</taxon>
        <taxon>Halocaridina</taxon>
    </lineage>
</organism>
<feature type="compositionally biased region" description="Basic and acidic residues" evidence="1">
    <location>
        <begin position="30"/>
        <end position="47"/>
    </location>
</feature>
<protein>
    <submittedName>
        <fullName evidence="2">Uncharacterized protein</fullName>
    </submittedName>
</protein>
<reference evidence="2 3" key="1">
    <citation type="submission" date="2023-11" db="EMBL/GenBank/DDBJ databases">
        <title>Halocaridina rubra genome assembly.</title>
        <authorList>
            <person name="Smith C."/>
        </authorList>
    </citation>
    <scope>NUCLEOTIDE SEQUENCE [LARGE SCALE GENOMIC DNA]</scope>
    <source>
        <strain evidence="2">EP-1</strain>
        <tissue evidence="2">Whole</tissue>
    </source>
</reference>
<evidence type="ECO:0000313" key="3">
    <source>
        <dbReference type="Proteomes" id="UP001381693"/>
    </source>
</evidence>
<evidence type="ECO:0000313" key="2">
    <source>
        <dbReference type="EMBL" id="KAK7070900.1"/>
    </source>
</evidence>
<sequence length="73" mass="7987">SSLASLGMVESAIKRWGINQKSKLNFSADTKGDPSRYGGRDYDHDQGATEALTDSLKKTPSANCKEQGYQRYG</sequence>
<dbReference type="Proteomes" id="UP001381693">
    <property type="component" value="Unassembled WGS sequence"/>
</dbReference>
<evidence type="ECO:0000256" key="1">
    <source>
        <dbReference type="SAM" id="MobiDB-lite"/>
    </source>
</evidence>
<keyword evidence="3" id="KW-1185">Reference proteome</keyword>
<name>A0AAN9A3B6_HALRR</name>
<feature type="non-terminal residue" evidence="2">
    <location>
        <position position="1"/>
    </location>
</feature>